<comment type="caution">
    <text evidence="7">The sequence shown here is derived from an EMBL/GenBank/DDBJ whole genome shotgun (WGS) entry which is preliminary data.</text>
</comment>
<dbReference type="InterPro" id="IPR047150">
    <property type="entry name" value="SGT"/>
</dbReference>
<proteinExistence type="inferred from homology"/>
<dbReference type="InterPro" id="IPR011990">
    <property type="entry name" value="TPR-like_helical_dom_sf"/>
</dbReference>
<feature type="region of interest" description="Disordered" evidence="5">
    <location>
        <begin position="2358"/>
        <end position="2387"/>
    </location>
</feature>
<dbReference type="PROSITE" id="PS50293">
    <property type="entry name" value="TPR_REGION"/>
    <property type="match status" value="1"/>
</dbReference>
<dbReference type="SMART" id="SM00028">
    <property type="entry name" value="TPR"/>
    <property type="match status" value="13"/>
</dbReference>
<gene>
    <name evidence="7" type="ORF">Ctob_009873</name>
</gene>
<dbReference type="InterPro" id="IPR042460">
    <property type="entry name" value="DCN1-like_PONY"/>
</dbReference>
<evidence type="ECO:0000259" key="6">
    <source>
        <dbReference type="PROSITE" id="PS51229"/>
    </source>
</evidence>
<dbReference type="InterPro" id="IPR019734">
    <property type="entry name" value="TPR_rpt"/>
</dbReference>
<feature type="repeat" description="TPR" evidence="4">
    <location>
        <begin position="786"/>
        <end position="819"/>
    </location>
</feature>
<evidence type="ECO:0000256" key="5">
    <source>
        <dbReference type="SAM" id="MobiDB-lite"/>
    </source>
</evidence>
<dbReference type="InterPro" id="IPR005176">
    <property type="entry name" value="PONY_dom"/>
</dbReference>
<dbReference type="Gene3D" id="1.10.238.10">
    <property type="entry name" value="EF-hand"/>
    <property type="match status" value="1"/>
</dbReference>
<dbReference type="Gene3D" id="1.10.238.200">
    <property type="entry name" value="Cullin, PONY binding domain"/>
    <property type="match status" value="1"/>
</dbReference>
<evidence type="ECO:0000256" key="4">
    <source>
        <dbReference type="PROSITE-ProRule" id="PRU00339"/>
    </source>
</evidence>
<dbReference type="EMBL" id="JWZX01000274">
    <property type="protein sequence ID" value="KOO53347.1"/>
    <property type="molecule type" value="Genomic_DNA"/>
</dbReference>
<dbReference type="PROSITE" id="PS50005">
    <property type="entry name" value="TPR"/>
    <property type="match status" value="4"/>
</dbReference>
<dbReference type="PANTHER" id="PTHR45831:SF2">
    <property type="entry name" value="LD24721P"/>
    <property type="match status" value="1"/>
</dbReference>
<keyword evidence="8" id="KW-1185">Reference proteome</keyword>
<comment type="similarity">
    <text evidence="1">Belongs to the phosducin family.</text>
</comment>
<evidence type="ECO:0000256" key="3">
    <source>
        <dbReference type="ARBA" id="ARBA00022803"/>
    </source>
</evidence>
<feature type="domain" description="DCUN1" evidence="6">
    <location>
        <begin position="1717"/>
        <end position="1913"/>
    </location>
</feature>
<dbReference type="Pfam" id="PF02114">
    <property type="entry name" value="Phosducin"/>
    <property type="match status" value="1"/>
</dbReference>
<dbReference type="SUPFAM" id="SSF52266">
    <property type="entry name" value="SGNH hydrolase"/>
    <property type="match status" value="1"/>
</dbReference>
<dbReference type="Pfam" id="PF13432">
    <property type="entry name" value="TPR_16"/>
    <property type="match status" value="2"/>
</dbReference>
<dbReference type="PANTHER" id="PTHR45831">
    <property type="entry name" value="LD24721P"/>
    <property type="match status" value="1"/>
</dbReference>
<dbReference type="InterPro" id="IPR024253">
    <property type="entry name" value="Phosducin_thioredoxin-like_dom"/>
</dbReference>
<dbReference type="OrthoDB" id="286637at2759"/>
<feature type="compositionally biased region" description="Low complexity" evidence="5">
    <location>
        <begin position="2358"/>
        <end position="2370"/>
    </location>
</feature>
<dbReference type="GO" id="GO:0016020">
    <property type="term" value="C:membrane"/>
    <property type="evidence" value="ECO:0007669"/>
    <property type="project" value="TreeGrafter"/>
</dbReference>
<dbReference type="GO" id="GO:0006620">
    <property type="term" value="P:post-translational protein targeting to endoplasmic reticulum membrane"/>
    <property type="evidence" value="ECO:0007669"/>
    <property type="project" value="TreeGrafter"/>
</dbReference>
<keyword evidence="2" id="KW-0677">Repeat</keyword>
<feature type="repeat" description="TPR" evidence="4">
    <location>
        <begin position="565"/>
        <end position="598"/>
    </location>
</feature>
<feature type="region of interest" description="Disordered" evidence="5">
    <location>
        <begin position="1536"/>
        <end position="1678"/>
    </location>
</feature>
<dbReference type="GO" id="GO:0072380">
    <property type="term" value="C:TRC complex"/>
    <property type="evidence" value="ECO:0007669"/>
    <property type="project" value="TreeGrafter"/>
</dbReference>
<organism evidence="7 8">
    <name type="scientific">Chrysochromulina tobinii</name>
    <dbReference type="NCBI Taxonomy" id="1460289"/>
    <lineage>
        <taxon>Eukaryota</taxon>
        <taxon>Haptista</taxon>
        <taxon>Haptophyta</taxon>
        <taxon>Prymnesiophyceae</taxon>
        <taxon>Prymnesiales</taxon>
        <taxon>Chrysochromulinaceae</taxon>
        <taxon>Chrysochromulina</taxon>
    </lineage>
</organism>
<dbReference type="Gene3D" id="1.25.40.10">
    <property type="entry name" value="Tetratricopeptide repeat domain"/>
    <property type="match status" value="5"/>
</dbReference>
<dbReference type="Gene3D" id="3.40.30.10">
    <property type="entry name" value="Glutaredoxin"/>
    <property type="match status" value="1"/>
</dbReference>
<feature type="compositionally biased region" description="Polar residues" evidence="5">
    <location>
        <begin position="2371"/>
        <end position="2387"/>
    </location>
</feature>
<dbReference type="PROSITE" id="PS51229">
    <property type="entry name" value="DCUN1"/>
    <property type="match status" value="1"/>
</dbReference>
<evidence type="ECO:0000256" key="1">
    <source>
        <dbReference type="ARBA" id="ARBA00009686"/>
    </source>
</evidence>
<evidence type="ECO:0000313" key="7">
    <source>
        <dbReference type="EMBL" id="KOO53347.1"/>
    </source>
</evidence>
<evidence type="ECO:0000256" key="2">
    <source>
        <dbReference type="ARBA" id="ARBA00022737"/>
    </source>
</evidence>
<feature type="compositionally biased region" description="Polar residues" evidence="5">
    <location>
        <begin position="1571"/>
        <end position="1582"/>
    </location>
</feature>
<dbReference type="SUPFAM" id="SSF52833">
    <property type="entry name" value="Thioredoxin-like"/>
    <property type="match status" value="1"/>
</dbReference>
<evidence type="ECO:0000313" key="8">
    <source>
        <dbReference type="Proteomes" id="UP000037460"/>
    </source>
</evidence>
<reference evidence="8" key="1">
    <citation type="journal article" date="2015" name="PLoS Genet.">
        <title>Genome Sequence and Transcriptome Analyses of Chrysochromulina tobin: Metabolic Tools for Enhanced Algal Fitness in the Prominent Order Prymnesiales (Haptophyceae).</title>
        <authorList>
            <person name="Hovde B.T."/>
            <person name="Deodato C.R."/>
            <person name="Hunsperger H.M."/>
            <person name="Ryken S.A."/>
            <person name="Yost W."/>
            <person name="Jha R.K."/>
            <person name="Patterson J."/>
            <person name="Monnat R.J. Jr."/>
            <person name="Barlow S.B."/>
            <person name="Starkenburg S.R."/>
            <person name="Cattolico R.A."/>
        </authorList>
    </citation>
    <scope>NUCLEOTIDE SEQUENCE</scope>
    <source>
        <strain evidence="8">CCMP291</strain>
    </source>
</reference>
<dbReference type="Proteomes" id="UP000037460">
    <property type="component" value="Unassembled WGS sequence"/>
</dbReference>
<dbReference type="SUPFAM" id="SSF48452">
    <property type="entry name" value="TPR-like"/>
    <property type="match status" value="3"/>
</dbReference>
<dbReference type="GO" id="GO:0060090">
    <property type="term" value="F:molecular adaptor activity"/>
    <property type="evidence" value="ECO:0007669"/>
    <property type="project" value="TreeGrafter"/>
</dbReference>
<keyword evidence="3 4" id="KW-0802">TPR repeat</keyword>
<sequence>MDSHGLASDHGFLPSNRLEREISKFVDGIEDETGNISTMFRSDDPNMSVIKPHRLATGAKGVMNDARQHYAMIALQQEADKVRQKETNRRLAGGGTKAAVSHAAAVDEEDDEEEDVEFMRYRIQRLQQVQKAAAASACLPTFGHVDAIDALEYPAAVDNVGSDQTFVVVHLMEHYLPASVRLHFKLEAIAAKYDQVKFLSVCAHDAKKTLEDEDLPILIVYRAREFLGSESSVGTSCGAALTEEHVEDVLRRMGVRLSASSAMREADATALQRLRELGLSTDGEQYGDGEEERDHGGSLERLAAYARTDRSALTEELKRLGFSKMGLRKKVEQAMIFYARLAMPTAERLQADGSAAFKEGRYAEAVSLYTAALGSPGADDATVLSNRSAAHLLLGQADDALDDALKAVQLRPNWGKAHGRHGAALAALNCPKEAIAAYERGLKATPDSIAMRMELSRLLQLLAEAGTAAPPPPTPPLAAKILQGEVSWHGVGRVADADVLQAQGKMAYEAGDYNEAQQLWSQALRRRPTDVKLLSNRAAAWLAMREFQQGLEDATQAIELDPGYSKAHGRLGAALEGLGRANDALAAYSRALDLDPSSKHLQAEECNRLGRPEQAIRELNKLITNKVDDAELYCERSVAHAQSNRFALAVEDAATACYMYGLQHDPDIKPWENPKELGIKLMTRQQKNELARKEGRAHLLRGQSELRLCDYDAAMRTFQLGCKADSRLGPEASKDLRQAWLAVKELCRGWRRAGHAPQKRKKAAFSAERQPVLADIQKFAEPADKALALRNLAAIHSKWGMHEEAVELLSMAIAHTPNDQFLVHQRAKEHIGMGRYDLALPDALQVVRERPGWTEGLISLGMIEGQLGHWKEAALHWHEALLLQPHNPHLRRDLERATVEMAPHEAAEFETLLKQRQTGDRYDSSFDGAVEMETYVENGREFSRPEGTGERLEKEKAEALARQAERAAARSKFLERAAIAATPSAAPTGASLGAVHDEGDAAEGEVAEGEEADAGVAEVISMASRPELLQEYLAMGHGEAPHTFPKTRVVGEEKALRSTALRRQSAVGAVSLPADAAGSPLSCAPCDSGDAKPRPSLLPATKASARADTPSLVGRSVTIEGLLARPALNGSRGVCTSYNCETGRYNVQLPKGEVIALRPLNLAGVAEAAATNATGGSDGKDAAMGGISGLAAETDKDGWERQKKASIGARMAAIRNAKGVSWAKKGVNGTGAGISGSFASEEKRQSATANAARRITEDFDWEAVEEAQRVAKMSPQELELERKAILLKQMATDHMGGMDLGRAIKYLDDAIEMRPKMKELWSNRSYAYEMLHMHEESLRDAEKAIELAPEWPKAYLRAARALMSLERGSDAAARLCKALEFAPRDPILLEAYKEARVLAECTRRTERAIRASQLPTFSGVGDEDITGIPRGACKAKGCSCNAYIQKHGRTTVLLHGRGKVRQDNDPSFFLCARCGHDCVTHKDLRDLGKERHAMPGGPADGKRTPPISYTCASLGGARGGLDSSYYYAAVSRDKQVAPVDAPPKLDPSLVGSWLPEAPTSSRVRLGEESTDFNPKTMSSSYFQAHHGRRTDDQVPADPRPLAPDGSVRSWQPRIPSGAASRSSRPQTGRDDEWEDEADPSVLRDAVGTSTISGKAPAVTDGARGGATDPIDPLDPIDPASFGKVDHACATGGGDDGLLAADPLLRCAASFAGTTKAPRSAWFEDEFDKYEDKSDGSIGPDGVEKLCLALGVEPSDVLVLVLAWLLDAKQMGYFSREEWKHGAVQGLSAATSYESLKQLITEIYSALRSSRSMDQLRSLHAYTHKFCREDRKKVIDVNSAVAMLQLLHGSTYPKHIPNMCEFLQEHETAKKRGVSSDEWSMILNFCTEIAPDCSNYQDDGAWPLLLDDYVEWQSAGSGIIPPAWTLEAPRALAALSRDRLTASVTHRDRGRLHSVLKRLIAGEPLEYAVVGGSISAGSTLGLHRRLGMFLWHGRFLQWLNATFPHPGHRRVNGAVPASTPAYVDGCLSFHVPSTAQLIFVEYSVNSPEPREYERLLRRLLRYPQRPPIVLLHMFKFWPKDKMRGFDYTKNYVDASDLEFPYAAPVEEAATAMARWYEGVSSISMRGALFEVVKRNETEGLRMRDLMLDRIHPSDTGQLVAARLVSNYFEESILQIKDGGAPDQAVSYPAEGGMGFMPISLRDPYFKHNADDAFSSTVVCVRGHDMLKHALRMDGWRFVIEGSAGNPKPGLRADAAGSRLDLCWRPEPRDFDRAVAFKLGYLKTYSREFGPARLSCSGICHCTSTALSGGASGKPKRVNGRDRTSLHHVENVVLHPTVALGGNGSVLRQGRGVRRRVLTGGRRAGGATRRGLSNQTMKPDDQPSSLSSSTRVFTRGVAAPASAGDTTSCCIVTVRTLSRSLTSAVENTSFKVLSFFVGKGAAGTGRLHQQSIVLADTM</sequence>
<feature type="repeat" description="TPR" evidence="4">
    <location>
        <begin position="854"/>
        <end position="887"/>
    </location>
</feature>
<protein>
    <submittedName>
        <fullName evidence="7">Calcium-binding ef-hand domain-containing protein</fullName>
    </submittedName>
</protein>
<accession>A0A0M0LR13</accession>
<feature type="repeat" description="TPR" evidence="4">
    <location>
        <begin position="497"/>
        <end position="530"/>
    </location>
</feature>
<dbReference type="Pfam" id="PF03556">
    <property type="entry name" value="Cullin_binding"/>
    <property type="match status" value="1"/>
</dbReference>
<name>A0A0M0LR13_9EUKA</name>
<dbReference type="InterPro" id="IPR036249">
    <property type="entry name" value="Thioredoxin-like_sf"/>
</dbReference>